<dbReference type="PANTHER" id="PTHR13389">
    <property type="entry name" value="PUMILIO HOMOLOG 3"/>
    <property type="match status" value="1"/>
</dbReference>
<evidence type="ECO:0000313" key="6">
    <source>
        <dbReference type="EMBL" id="KAJ1929529.1"/>
    </source>
</evidence>
<dbReference type="InterPro" id="IPR011989">
    <property type="entry name" value="ARM-like"/>
</dbReference>
<sequence>MAPASQRFKPPHPKLGKKPSGTPSDKSKYNNKRKAPSTEEISAKPVTGANAEPTNKRGPGFRKPKHEVIVQAKALWEDARSSALDAAAQKGVVDKLVGILEGHIAEMCFKEDGSRILQTCLKNGTPQQRYLIADELKGNYLKMIRQTYPRHLLLKVMIYCPKRRGEIIQEFDQFIPKLITHRDAAEALEEIYVAYATPKQRRQMIQEFYGREFSLFKKKDDSRSLADILAEAPQKREAILRNILDHVTQAVNKGTITFSLLHHAALEYLTQATDAEATRMVDLLKEHVPEILHTKDGSQVAMQVIARANTKERRNIIKALKPYVKKVCDDEYGFLVILAVFDLVDDTVLVNKLIVTEMAKELGDLMASASGRCTLAYLFAGRAHKYLIHDQIQRLASLDTLRAATSKKNPMLREKELRKALEPHLQAYFTEHASESLVETYPSQVLVDYLLNAEVDTRPVVAKLAEALAAEPLEDNENHVLNSSVARHALAALVRAEKGDKPLHVTRADRTQVAPQLWRAVQGHAAKVALGEGAYLLSALANHPTCGSDVRQALGAHKKAIKAAASDENKGPLTLLTALSS</sequence>
<dbReference type="InterPro" id="IPR012959">
    <property type="entry name" value="CPL_dom"/>
</dbReference>
<protein>
    <submittedName>
        <fullName evidence="6">Pumilio y domain member 6</fullName>
    </submittedName>
</protein>
<comment type="caution">
    <text evidence="6">The sequence shown here is derived from an EMBL/GenBank/DDBJ whole genome shotgun (WGS) entry which is preliminary data.</text>
</comment>
<dbReference type="Pfam" id="PF00806">
    <property type="entry name" value="PUF"/>
    <property type="match status" value="1"/>
</dbReference>
<evidence type="ECO:0000313" key="7">
    <source>
        <dbReference type="Proteomes" id="UP001150569"/>
    </source>
</evidence>
<evidence type="ECO:0000256" key="4">
    <source>
        <dbReference type="SAM" id="MobiDB-lite"/>
    </source>
</evidence>
<feature type="repeat" description="Pumilio" evidence="3">
    <location>
        <begin position="98"/>
        <end position="134"/>
    </location>
</feature>
<dbReference type="Pfam" id="PF08144">
    <property type="entry name" value="CPL"/>
    <property type="match status" value="1"/>
</dbReference>
<dbReference type="GO" id="GO:0003729">
    <property type="term" value="F:mRNA binding"/>
    <property type="evidence" value="ECO:0007669"/>
    <property type="project" value="TreeGrafter"/>
</dbReference>
<dbReference type="SUPFAM" id="SSF48371">
    <property type="entry name" value="ARM repeat"/>
    <property type="match status" value="1"/>
</dbReference>
<accession>A0A9W8E266</accession>
<organism evidence="6 7">
    <name type="scientific">Tieghemiomyces parasiticus</name>
    <dbReference type="NCBI Taxonomy" id="78921"/>
    <lineage>
        <taxon>Eukaryota</taxon>
        <taxon>Fungi</taxon>
        <taxon>Fungi incertae sedis</taxon>
        <taxon>Zoopagomycota</taxon>
        <taxon>Kickxellomycotina</taxon>
        <taxon>Dimargaritomycetes</taxon>
        <taxon>Dimargaritales</taxon>
        <taxon>Dimargaritaceae</taxon>
        <taxon>Tieghemiomyces</taxon>
    </lineage>
</organism>
<dbReference type="Gene3D" id="1.25.10.10">
    <property type="entry name" value="Leucine-rich Repeat Variant"/>
    <property type="match status" value="2"/>
</dbReference>
<dbReference type="GO" id="GO:0006417">
    <property type="term" value="P:regulation of translation"/>
    <property type="evidence" value="ECO:0007669"/>
    <property type="project" value="TreeGrafter"/>
</dbReference>
<dbReference type="InterPro" id="IPR001313">
    <property type="entry name" value="Pumilio_RNA-bd_rpt"/>
</dbReference>
<dbReference type="PROSITE" id="PS50303">
    <property type="entry name" value="PUM_HD"/>
    <property type="match status" value="1"/>
</dbReference>
<keyword evidence="2" id="KW-0694">RNA-binding</keyword>
<gene>
    <name evidence="6" type="primary">puf6_1</name>
    <name evidence="6" type="ORF">IWQ60_001074</name>
</gene>
<dbReference type="AlphaFoldDB" id="A0A9W8E266"/>
<dbReference type="Proteomes" id="UP001150569">
    <property type="component" value="Unassembled WGS sequence"/>
</dbReference>
<dbReference type="PROSITE" id="PS50302">
    <property type="entry name" value="PUM"/>
    <property type="match status" value="2"/>
</dbReference>
<dbReference type="GO" id="GO:0005730">
    <property type="term" value="C:nucleolus"/>
    <property type="evidence" value="ECO:0007669"/>
    <property type="project" value="TreeGrafter"/>
</dbReference>
<keyword evidence="1" id="KW-0677">Repeat</keyword>
<evidence type="ECO:0000256" key="3">
    <source>
        <dbReference type="PROSITE-ProRule" id="PRU00317"/>
    </source>
</evidence>
<proteinExistence type="predicted"/>
<dbReference type="EMBL" id="JANBPT010000032">
    <property type="protein sequence ID" value="KAJ1929529.1"/>
    <property type="molecule type" value="Genomic_DNA"/>
</dbReference>
<keyword evidence="7" id="KW-1185">Reference proteome</keyword>
<feature type="domain" description="PUM-HD" evidence="5">
    <location>
        <begin position="71"/>
        <end position="445"/>
    </location>
</feature>
<evidence type="ECO:0000256" key="1">
    <source>
        <dbReference type="ARBA" id="ARBA00022737"/>
    </source>
</evidence>
<reference evidence="6" key="1">
    <citation type="submission" date="2022-07" db="EMBL/GenBank/DDBJ databases">
        <title>Phylogenomic reconstructions and comparative analyses of Kickxellomycotina fungi.</title>
        <authorList>
            <person name="Reynolds N.K."/>
            <person name="Stajich J.E."/>
            <person name="Barry K."/>
            <person name="Grigoriev I.V."/>
            <person name="Crous P."/>
            <person name="Smith M.E."/>
        </authorList>
    </citation>
    <scope>NUCLEOTIDE SEQUENCE</scope>
    <source>
        <strain evidence="6">RSA 861</strain>
    </source>
</reference>
<dbReference type="InterPro" id="IPR040059">
    <property type="entry name" value="PUM3"/>
</dbReference>
<evidence type="ECO:0000259" key="5">
    <source>
        <dbReference type="PROSITE" id="PS50303"/>
    </source>
</evidence>
<feature type="repeat" description="Pumilio" evidence="3">
    <location>
        <begin position="282"/>
        <end position="318"/>
    </location>
</feature>
<dbReference type="PANTHER" id="PTHR13389:SF0">
    <property type="entry name" value="PUMILIO HOMOLOG 3"/>
    <property type="match status" value="1"/>
</dbReference>
<evidence type="ECO:0000256" key="2">
    <source>
        <dbReference type="ARBA" id="ARBA00022884"/>
    </source>
</evidence>
<dbReference type="OrthoDB" id="497380at2759"/>
<dbReference type="InterPro" id="IPR033133">
    <property type="entry name" value="PUM-HD"/>
</dbReference>
<feature type="region of interest" description="Disordered" evidence="4">
    <location>
        <begin position="1"/>
        <end position="64"/>
    </location>
</feature>
<dbReference type="SMART" id="SM00025">
    <property type="entry name" value="Pumilio"/>
    <property type="match status" value="5"/>
</dbReference>
<dbReference type="InterPro" id="IPR016024">
    <property type="entry name" value="ARM-type_fold"/>
</dbReference>
<name>A0A9W8E266_9FUNG</name>